<dbReference type="InterPro" id="IPR005225">
    <property type="entry name" value="Small_GTP-bd"/>
</dbReference>
<dbReference type="InterPro" id="IPR001806">
    <property type="entry name" value="Small_GTPase"/>
</dbReference>
<dbReference type="InterPro" id="IPR027417">
    <property type="entry name" value="P-loop_NTPase"/>
</dbReference>
<dbReference type="PROSITE" id="PS51419">
    <property type="entry name" value="RAB"/>
    <property type="match status" value="1"/>
</dbReference>
<dbReference type="GO" id="GO:0005525">
    <property type="term" value="F:GTP binding"/>
    <property type="evidence" value="ECO:0007669"/>
    <property type="project" value="UniProtKB-KW"/>
</dbReference>
<dbReference type="SMART" id="SM00175">
    <property type="entry name" value="RAB"/>
    <property type="match status" value="1"/>
</dbReference>
<dbReference type="NCBIfam" id="TIGR00231">
    <property type="entry name" value="small_GTP"/>
    <property type="match status" value="1"/>
</dbReference>
<keyword evidence="1" id="KW-0547">Nucleotide-binding</keyword>
<dbReference type="Gene3D" id="3.40.50.300">
    <property type="entry name" value="P-loop containing nucleotide triphosphate hydrolases"/>
    <property type="match status" value="1"/>
</dbReference>
<dbReference type="SUPFAM" id="SSF52540">
    <property type="entry name" value="P-loop containing nucleoside triphosphate hydrolases"/>
    <property type="match status" value="1"/>
</dbReference>
<dbReference type="GO" id="GO:0003924">
    <property type="term" value="F:GTPase activity"/>
    <property type="evidence" value="ECO:0007669"/>
    <property type="project" value="InterPro"/>
</dbReference>
<name>A0A9D4I197_DREPO</name>
<sequence>MGNGFSPGHAVEAPLPPTPELPCMKIALVGDPGVGKTSILLRYLRNQFSPLYVPTKKVAIENVVRKVNVPAHTVVSLTFWDIPGREDMDMHKSYFRNLDAAIVIVDLTNKATVDMANVWRQTVVNKLTRTVPSDDNNNNGNQQTMKDIPVENPFDFPVLLLGNKLDIIETEIYESLASKQVSVSMDVNGDVELKHPAIDHLGVCGPGPSFCRKCDSIGQAGRQLCCHGNPIPCTQHP</sequence>
<gene>
    <name evidence="3" type="ORF">DPMN_045295</name>
</gene>
<dbReference type="AlphaFoldDB" id="A0A9D4I197"/>
<reference evidence="3" key="2">
    <citation type="submission" date="2020-11" db="EMBL/GenBank/DDBJ databases">
        <authorList>
            <person name="McCartney M.A."/>
            <person name="Auch B."/>
            <person name="Kono T."/>
            <person name="Mallez S."/>
            <person name="Becker A."/>
            <person name="Gohl D.M."/>
            <person name="Silverstein K.A.T."/>
            <person name="Koren S."/>
            <person name="Bechman K.B."/>
            <person name="Herman A."/>
            <person name="Abrahante J.E."/>
            <person name="Garbe J."/>
        </authorList>
    </citation>
    <scope>NUCLEOTIDE SEQUENCE</scope>
    <source>
        <strain evidence="3">Duluth1</strain>
        <tissue evidence="3">Whole animal</tissue>
    </source>
</reference>
<dbReference type="Pfam" id="PF00071">
    <property type="entry name" value="Ras"/>
    <property type="match status" value="1"/>
</dbReference>
<organism evidence="3 4">
    <name type="scientific">Dreissena polymorpha</name>
    <name type="common">Zebra mussel</name>
    <name type="synonym">Mytilus polymorpha</name>
    <dbReference type="NCBI Taxonomy" id="45954"/>
    <lineage>
        <taxon>Eukaryota</taxon>
        <taxon>Metazoa</taxon>
        <taxon>Spiralia</taxon>
        <taxon>Lophotrochozoa</taxon>
        <taxon>Mollusca</taxon>
        <taxon>Bivalvia</taxon>
        <taxon>Autobranchia</taxon>
        <taxon>Heteroconchia</taxon>
        <taxon>Euheterodonta</taxon>
        <taxon>Imparidentia</taxon>
        <taxon>Neoheterodontei</taxon>
        <taxon>Myida</taxon>
        <taxon>Dreissenoidea</taxon>
        <taxon>Dreissenidae</taxon>
        <taxon>Dreissena</taxon>
    </lineage>
</organism>
<accession>A0A9D4I197</accession>
<evidence type="ECO:0000256" key="2">
    <source>
        <dbReference type="ARBA" id="ARBA00023134"/>
    </source>
</evidence>
<reference evidence="3" key="1">
    <citation type="journal article" date="2019" name="bioRxiv">
        <title>The Genome of the Zebra Mussel, Dreissena polymorpha: A Resource for Invasive Species Research.</title>
        <authorList>
            <person name="McCartney M.A."/>
            <person name="Auch B."/>
            <person name="Kono T."/>
            <person name="Mallez S."/>
            <person name="Zhang Y."/>
            <person name="Obille A."/>
            <person name="Becker A."/>
            <person name="Abrahante J.E."/>
            <person name="Garbe J."/>
            <person name="Badalamenti J.P."/>
            <person name="Herman A."/>
            <person name="Mangelson H."/>
            <person name="Liachko I."/>
            <person name="Sullivan S."/>
            <person name="Sone E.D."/>
            <person name="Koren S."/>
            <person name="Silverstein K.A.T."/>
            <person name="Beckman K.B."/>
            <person name="Gohl D.M."/>
        </authorList>
    </citation>
    <scope>NUCLEOTIDE SEQUENCE</scope>
    <source>
        <strain evidence="3">Duluth1</strain>
        <tissue evidence="3">Whole animal</tissue>
    </source>
</reference>
<evidence type="ECO:0000313" key="4">
    <source>
        <dbReference type="Proteomes" id="UP000828390"/>
    </source>
</evidence>
<dbReference type="PANTHER" id="PTHR47977">
    <property type="entry name" value="RAS-RELATED PROTEIN RAB"/>
    <property type="match status" value="1"/>
</dbReference>
<dbReference type="EMBL" id="JAIWYP010000011">
    <property type="protein sequence ID" value="KAH3738656.1"/>
    <property type="molecule type" value="Genomic_DNA"/>
</dbReference>
<keyword evidence="2" id="KW-0342">GTP-binding</keyword>
<evidence type="ECO:0000313" key="3">
    <source>
        <dbReference type="EMBL" id="KAH3738656.1"/>
    </source>
</evidence>
<dbReference type="SMART" id="SM00173">
    <property type="entry name" value="RAS"/>
    <property type="match status" value="1"/>
</dbReference>
<dbReference type="Proteomes" id="UP000828390">
    <property type="component" value="Unassembled WGS sequence"/>
</dbReference>
<proteinExistence type="predicted"/>
<protein>
    <submittedName>
        <fullName evidence="3">Uncharacterized protein</fullName>
    </submittedName>
</protein>
<dbReference type="CDD" id="cd00154">
    <property type="entry name" value="Rab"/>
    <property type="match status" value="1"/>
</dbReference>
<dbReference type="InterPro" id="IPR050227">
    <property type="entry name" value="Rab"/>
</dbReference>
<comment type="caution">
    <text evidence="3">The sequence shown here is derived from an EMBL/GenBank/DDBJ whole genome shotgun (WGS) entry which is preliminary data.</text>
</comment>
<keyword evidence="4" id="KW-1185">Reference proteome</keyword>
<evidence type="ECO:0000256" key="1">
    <source>
        <dbReference type="ARBA" id="ARBA00022741"/>
    </source>
</evidence>
<dbReference type="PRINTS" id="PR00449">
    <property type="entry name" value="RASTRNSFRMNG"/>
</dbReference>